<dbReference type="AlphaFoldDB" id="A0A6B0V4L2"/>
<feature type="chain" id="PRO_5025466772" evidence="1">
    <location>
        <begin position="22"/>
        <end position="238"/>
    </location>
</feature>
<proteinExistence type="predicted"/>
<accession>A0A6B0V4L2</accession>
<keyword evidence="1" id="KW-0732">Signal</keyword>
<feature type="signal peptide" evidence="1">
    <location>
        <begin position="1"/>
        <end position="21"/>
    </location>
</feature>
<reference evidence="2" key="1">
    <citation type="submission" date="2019-12" db="EMBL/GenBank/DDBJ databases">
        <title>An insight into the sialome of adult female Ixodes ricinus ticks feeding for 6 days.</title>
        <authorList>
            <person name="Perner J."/>
            <person name="Ribeiro J.M.C."/>
        </authorList>
    </citation>
    <scope>NUCLEOTIDE SEQUENCE</scope>
    <source>
        <strain evidence="2">Semi-engorged</strain>
        <tissue evidence="2">Salivary glands</tissue>
    </source>
</reference>
<dbReference type="EMBL" id="GIFC01014886">
    <property type="protein sequence ID" value="MXU96969.1"/>
    <property type="molecule type" value="Transcribed_RNA"/>
</dbReference>
<name>A0A6B0V4L2_IXORI</name>
<protein>
    <submittedName>
        <fullName evidence="2">Putative secreted protein</fullName>
    </submittedName>
</protein>
<sequence>MAFRWYLAFACFSSSLLPVFSTTSHTLHRAWYGVVGTFASHCLKRPSCSHASQNFCLRHFVDCTLSALAFTVRTMSSVVTGSLDASSLLTIAALVSGVWMCAPLASRGPAAAVVATGMSATAVLPSAVLATVEPATIELAVKVLGGCGLAMAALNACSSAFAGMWSCVAPMLPWCGRTDLTASSMGWGASASGISFMHPGRSSPSEKADNSNEPITFYSSCTVKHVRVQVLLLGQISR</sequence>
<evidence type="ECO:0000256" key="1">
    <source>
        <dbReference type="SAM" id="SignalP"/>
    </source>
</evidence>
<evidence type="ECO:0000313" key="2">
    <source>
        <dbReference type="EMBL" id="MXU96969.1"/>
    </source>
</evidence>
<organism evidence="2">
    <name type="scientific">Ixodes ricinus</name>
    <name type="common">Common tick</name>
    <name type="synonym">Acarus ricinus</name>
    <dbReference type="NCBI Taxonomy" id="34613"/>
    <lineage>
        <taxon>Eukaryota</taxon>
        <taxon>Metazoa</taxon>
        <taxon>Ecdysozoa</taxon>
        <taxon>Arthropoda</taxon>
        <taxon>Chelicerata</taxon>
        <taxon>Arachnida</taxon>
        <taxon>Acari</taxon>
        <taxon>Parasitiformes</taxon>
        <taxon>Ixodida</taxon>
        <taxon>Ixodoidea</taxon>
        <taxon>Ixodidae</taxon>
        <taxon>Ixodinae</taxon>
        <taxon>Ixodes</taxon>
    </lineage>
</organism>